<protein>
    <recommendedName>
        <fullName evidence="4">ER-bound oxygenase mpaB/mpaB'/Rubber oxygenase catalytic domain-containing protein</fullName>
    </recommendedName>
</protein>
<accession>A0A4R0REH1</accession>
<sequence length="329" mass="38108">MIFILLVVAIGSLQLFSKSYSGIRKVLLSSQHIRLYAQKLGQPKKNPPSTHIDAFFALYSTFDYDSTKPIMHEFFRLSEQQEWVKDVRKEKTEELRAAMVSQFSVYYGTEVDDINAWRGMCTTLGLDPTQIPQKVTACRARVKKTHANLVDYVEAKRLGTQVRIFPQELSHGVHIDEYFARHRTFNYDSFSPVMDEFHGMAKALHWGSKKIQKEKRKLRDALAMQFNDYFGTDVDDVNAWRSMCVVLGVEMIPEDMRACRKIVKRAHANIIDYIDAKRLGQRVRKFPSLKTLAKYTYAEDKVFPKEQAKAGGVLKYLLRTISVYGEYYD</sequence>
<feature type="signal peptide" evidence="1">
    <location>
        <begin position="1"/>
        <end position="19"/>
    </location>
</feature>
<dbReference type="Proteomes" id="UP000292702">
    <property type="component" value="Unassembled WGS sequence"/>
</dbReference>
<dbReference type="EMBL" id="RWJN01000197">
    <property type="protein sequence ID" value="TCD65123.1"/>
    <property type="molecule type" value="Genomic_DNA"/>
</dbReference>
<evidence type="ECO:0008006" key="4">
    <source>
        <dbReference type="Google" id="ProtNLM"/>
    </source>
</evidence>
<feature type="chain" id="PRO_5020181844" description="ER-bound oxygenase mpaB/mpaB'/Rubber oxygenase catalytic domain-containing protein" evidence="1">
    <location>
        <begin position="20"/>
        <end position="329"/>
    </location>
</feature>
<dbReference type="STRING" id="92696.A0A4R0REH1"/>
<gene>
    <name evidence="2" type="ORF">EIP91_003054</name>
</gene>
<evidence type="ECO:0000313" key="3">
    <source>
        <dbReference type="Proteomes" id="UP000292702"/>
    </source>
</evidence>
<name>A0A4R0REH1_9APHY</name>
<comment type="caution">
    <text evidence="2">The sequence shown here is derived from an EMBL/GenBank/DDBJ whole genome shotgun (WGS) entry which is preliminary data.</text>
</comment>
<dbReference type="PANTHER" id="PTHR38846">
    <property type="entry name" value="C3H1-TYPE DOMAIN-CONTAINING PROTEIN"/>
    <property type="match status" value="1"/>
</dbReference>
<dbReference type="OrthoDB" id="6105938at2759"/>
<keyword evidence="3" id="KW-1185">Reference proteome</keyword>
<reference evidence="2 3" key="1">
    <citation type="submission" date="2018-11" db="EMBL/GenBank/DDBJ databases">
        <title>Genome assembly of Steccherinum ochraceum LE-BIN_3174, the white-rot fungus of the Steccherinaceae family (The Residual Polyporoid clade, Polyporales, Basidiomycota).</title>
        <authorList>
            <person name="Fedorova T.V."/>
            <person name="Glazunova O.A."/>
            <person name="Landesman E.O."/>
            <person name="Moiseenko K.V."/>
            <person name="Psurtseva N.V."/>
            <person name="Savinova O.S."/>
            <person name="Shakhova N.V."/>
            <person name="Tyazhelova T.V."/>
            <person name="Vasina D.V."/>
        </authorList>
    </citation>
    <scope>NUCLEOTIDE SEQUENCE [LARGE SCALE GENOMIC DNA]</scope>
    <source>
        <strain evidence="2 3">LE-BIN_3174</strain>
    </source>
</reference>
<evidence type="ECO:0000313" key="2">
    <source>
        <dbReference type="EMBL" id="TCD65123.1"/>
    </source>
</evidence>
<organism evidence="2 3">
    <name type="scientific">Steccherinum ochraceum</name>
    <dbReference type="NCBI Taxonomy" id="92696"/>
    <lineage>
        <taxon>Eukaryota</taxon>
        <taxon>Fungi</taxon>
        <taxon>Dikarya</taxon>
        <taxon>Basidiomycota</taxon>
        <taxon>Agaricomycotina</taxon>
        <taxon>Agaricomycetes</taxon>
        <taxon>Polyporales</taxon>
        <taxon>Steccherinaceae</taxon>
        <taxon>Steccherinum</taxon>
    </lineage>
</organism>
<keyword evidence="1" id="KW-0732">Signal</keyword>
<dbReference type="PANTHER" id="PTHR38846:SF1">
    <property type="entry name" value="C3H1-TYPE DOMAIN-CONTAINING PROTEIN"/>
    <property type="match status" value="1"/>
</dbReference>
<evidence type="ECO:0000256" key="1">
    <source>
        <dbReference type="SAM" id="SignalP"/>
    </source>
</evidence>
<dbReference type="AlphaFoldDB" id="A0A4R0REH1"/>
<proteinExistence type="predicted"/>